<feature type="domain" description="Thioredoxin" evidence="11">
    <location>
        <begin position="1"/>
        <end position="100"/>
    </location>
</feature>
<dbReference type="PROSITE" id="PS51352">
    <property type="entry name" value="THIOREDOXIN_2"/>
    <property type="match status" value="1"/>
</dbReference>
<feature type="site" description="Contributes to redox potential value" evidence="9">
    <location>
        <position position="30"/>
    </location>
</feature>
<evidence type="ECO:0000313" key="12">
    <source>
        <dbReference type="EMBL" id="HIR55858.1"/>
    </source>
</evidence>
<dbReference type="Proteomes" id="UP000824238">
    <property type="component" value="Unassembled WGS sequence"/>
</dbReference>
<feature type="disulfide bond" description="Redox-active" evidence="10">
    <location>
        <begin position="28"/>
        <end position="31"/>
    </location>
</feature>
<evidence type="ECO:0000256" key="10">
    <source>
        <dbReference type="PIRSR" id="PIRSR000077-4"/>
    </source>
</evidence>
<feature type="site" description="Contributes to redox potential value" evidence="9">
    <location>
        <position position="29"/>
    </location>
</feature>
<dbReference type="PIRSF" id="PIRSF000077">
    <property type="entry name" value="Thioredoxin"/>
    <property type="match status" value="1"/>
</dbReference>
<dbReference type="EMBL" id="DVHH01000233">
    <property type="protein sequence ID" value="HIR55858.1"/>
    <property type="molecule type" value="Genomic_DNA"/>
</dbReference>
<dbReference type="InterPro" id="IPR005746">
    <property type="entry name" value="Thioredoxin"/>
</dbReference>
<evidence type="ECO:0000256" key="5">
    <source>
        <dbReference type="ARBA" id="ARBA00023157"/>
    </source>
</evidence>
<reference evidence="12" key="1">
    <citation type="submission" date="2020-10" db="EMBL/GenBank/DDBJ databases">
        <authorList>
            <person name="Gilroy R."/>
        </authorList>
    </citation>
    <scope>NUCLEOTIDE SEQUENCE</scope>
    <source>
        <strain evidence="12">ChiGjej3B3-7149</strain>
    </source>
</reference>
<evidence type="ECO:0000313" key="13">
    <source>
        <dbReference type="Proteomes" id="UP000824238"/>
    </source>
</evidence>
<evidence type="ECO:0000256" key="4">
    <source>
        <dbReference type="ARBA" id="ARBA00022982"/>
    </source>
</evidence>
<dbReference type="InterPro" id="IPR017937">
    <property type="entry name" value="Thioredoxin_CS"/>
</dbReference>
<dbReference type="Pfam" id="PF00085">
    <property type="entry name" value="Thioredoxin"/>
    <property type="match status" value="1"/>
</dbReference>
<gene>
    <name evidence="12" type="primary">trxA</name>
    <name evidence="12" type="ORF">IAD36_09725</name>
</gene>
<evidence type="ECO:0000256" key="2">
    <source>
        <dbReference type="ARBA" id="ARBA00020570"/>
    </source>
</evidence>
<dbReference type="GO" id="GO:0045454">
    <property type="term" value="P:cell redox homeostasis"/>
    <property type="evidence" value="ECO:0007669"/>
    <property type="project" value="TreeGrafter"/>
</dbReference>
<keyword evidence="5 10" id="KW-1015">Disulfide bond</keyword>
<dbReference type="CDD" id="cd02947">
    <property type="entry name" value="TRX_family"/>
    <property type="match status" value="1"/>
</dbReference>
<organism evidence="12 13">
    <name type="scientific">Candidatus Scatomorpha intestinigallinarum</name>
    <dbReference type="NCBI Taxonomy" id="2840923"/>
    <lineage>
        <taxon>Bacteria</taxon>
        <taxon>Bacillati</taxon>
        <taxon>Bacillota</taxon>
        <taxon>Clostridia</taxon>
        <taxon>Eubacteriales</taxon>
        <taxon>Candidatus Scatomorpha</taxon>
    </lineage>
</organism>
<dbReference type="PRINTS" id="PR00421">
    <property type="entry name" value="THIOREDOXIN"/>
</dbReference>
<feature type="site" description="Deprotonates C-terminal active site Cys" evidence="9">
    <location>
        <position position="22"/>
    </location>
</feature>
<comment type="similarity">
    <text evidence="1 8">Belongs to the thioredoxin family.</text>
</comment>
<dbReference type="PANTHER" id="PTHR45663">
    <property type="entry name" value="GEO12009P1"/>
    <property type="match status" value="1"/>
</dbReference>
<feature type="active site" description="Nucleophile" evidence="9">
    <location>
        <position position="31"/>
    </location>
</feature>
<keyword evidence="3" id="KW-0813">Transport</keyword>
<dbReference type="AlphaFoldDB" id="A0A9D1DN61"/>
<evidence type="ECO:0000256" key="3">
    <source>
        <dbReference type="ARBA" id="ARBA00022448"/>
    </source>
</evidence>
<protein>
    <recommendedName>
        <fullName evidence="2 7">Thioredoxin</fullName>
    </recommendedName>
</protein>
<dbReference type="PROSITE" id="PS00194">
    <property type="entry name" value="THIOREDOXIN_1"/>
    <property type="match status" value="1"/>
</dbReference>
<name>A0A9D1DN61_9FIRM</name>
<dbReference type="InterPro" id="IPR013766">
    <property type="entry name" value="Thioredoxin_domain"/>
</dbReference>
<dbReference type="InterPro" id="IPR036249">
    <property type="entry name" value="Thioredoxin-like_sf"/>
</dbReference>
<keyword evidence="4" id="KW-0249">Electron transport</keyword>
<proteinExistence type="inferred from homology"/>
<dbReference type="PANTHER" id="PTHR45663:SF11">
    <property type="entry name" value="GEO12009P1"/>
    <property type="match status" value="1"/>
</dbReference>
<reference evidence="12" key="2">
    <citation type="journal article" date="2021" name="PeerJ">
        <title>Extensive microbial diversity within the chicken gut microbiome revealed by metagenomics and culture.</title>
        <authorList>
            <person name="Gilroy R."/>
            <person name="Ravi A."/>
            <person name="Getino M."/>
            <person name="Pursley I."/>
            <person name="Horton D.L."/>
            <person name="Alikhan N.F."/>
            <person name="Baker D."/>
            <person name="Gharbi K."/>
            <person name="Hall N."/>
            <person name="Watson M."/>
            <person name="Adriaenssens E.M."/>
            <person name="Foster-Nyarko E."/>
            <person name="Jarju S."/>
            <person name="Secka A."/>
            <person name="Antonio M."/>
            <person name="Oren A."/>
            <person name="Chaudhuri R.R."/>
            <person name="La Ragione R."/>
            <person name="Hildebrand F."/>
            <person name="Pallen M.J."/>
        </authorList>
    </citation>
    <scope>NUCLEOTIDE SEQUENCE</scope>
    <source>
        <strain evidence="12">ChiGjej3B3-7149</strain>
    </source>
</reference>
<accession>A0A9D1DN61</accession>
<dbReference type="Gene3D" id="3.40.30.10">
    <property type="entry name" value="Glutaredoxin"/>
    <property type="match status" value="1"/>
</dbReference>
<evidence type="ECO:0000256" key="9">
    <source>
        <dbReference type="PIRSR" id="PIRSR000077-1"/>
    </source>
</evidence>
<dbReference type="SUPFAM" id="SSF52833">
    <property type="entry name" value="Thioredoxin-like"/>
    <property type="match status" value="1"/>
</dbReference>
<comment type="caution">
    <text evidence="12">The sequence shown here is derived from an EMBL/GenBank/DDBJ whole genome shotgun (WGS) entry which is preliminary data.</text>
</comment>
<evidence type="ECO:0000256" key="1">
    <source>
        <dbReference type="ARBA" id="ARBA00008987"/>
    </source>
</evidence>
<dbReference type="GO" id="GO:0015035">
    <property type="term" value="F:protein-disulfide reductase activity"/>
    <property type="evidence" value="ECO:0007669"/>
    <property type="project" value="UniProtKB-UniRule"/>
</dbReference>
<dbReference type="GO" id="GO:0005829">
    <property type="term" value="C:cytosol"/>
    <property type="evidence" value="ECO:0007669"/>
    <property type="project" value="TreeGrafter"/>
</dbReference>
<keyword evidence="6 10" id="KW-0676">Redox-active center</keyword>
<feature type="active site" description="Nucleophile" evidence="9">
    <location>
        <position position="28"/>
    </location>
</feature>
<evidence type="ECO:0000256" key="8">
    <source>
        <dbReference type="PIRNR" id="PIRNR000077"/>
    </source>
</evidence>
<sequence>MVQHLTSADFDSVTASGRCVVDFWASWCGPCRMQGPILDEFAAEHPEVKTCKVDVDAEPALAARFGVMSIPTLIYFEDGNMTGKAVGVQMKEQIAAALGV</sequence>
<evidence type="ECO:0000259" key="11">
    <source>
        <dbReference type="PROSITE" id="PS51352"/>
    </source>
</evidence>
<evidence type="ECO:0000256" key="7">
    <source>
        <dbReference type="NCBIfam" id="TIGR01068"/>
    </source>
</evidence>
<dbReference type="NCBIfam" id="TIGR01068">
    <property type="entry name" value="thioredoxin"/>
    <property type="match status" value="1"/>
</dbReference>
<evidence type="ECO:0000256" key="6">
    <source>
        <dbReference type="ARBA" id="ARBA00023284"/>
    </source>
</evidence>